<evidence type="ECO:0000256" key="16">
    <source>
        <dbReference type="RuleBase" id="RU003515"/>
    </source>
</evidence>
<dbReference type="EMBL" id="LCCZ01000040">
    <property type="protein sequence ID" value="KKS42583.1"/>
    <property type="molecule type" value="Genomic_DNA"/>
</dbReference>
<keyword evidence="13 14" id="KW-0464">Manganese</keyword>
<evidence type="ECO:0000256" key="7">
    <source>
        <dbReference type="ARBA" id="ARBA00019179"/>
    </source>
</evidence>
<dbReference type="GO" id="GO:0043137">
    <property type="term" value="P:DNA replication, removal of RNA primer"/>
    <property type="evidence" value="ECO:0007669"/>
    <property type="project" value="TreeGrafter"/>
</dbReference>
<sequence>MRRPLEYEKKIWRQGKAVAGADEVGRGALAGPIVAAVVLFKPLILKSKAQWIKKIKDSKKLSPKMREHLYKKITRACVWATASVSNNEIDKHGIQPANILVINKAVEKLKRHLDYLLVDYVASFKSSYQHKCIAKGDQKVFSIACASIVAKVYRDSSMVKLHKKYPRYNFFQNKGYGSLEHRRAIRKFGISLLHRKSFNVL</sequence>
<dbReference type="GO" id="GO:0030145">
    <property type="term" value="F:manganese ion binding"/>
    <property type="evidence" value="ECO:0007669"/>
    <property type="project" value="UniProtKB-UniRule"/>
</dbReference>
<dbReference type="GO" id="GO:0006298">
    <property type="term" value="P:mismatch repair"/>
    <property type="evidence" value="ECO:0007669"/>
    <property type="project" value="TreeGrafter"/>
</dbReference>
<feature type="binding site" evidence="14 15">
    <location>
        <position position="119"/>
    </location>
    <ligand>
        <name>a divalent metal cation</name>
        <dbReference type="ChEBI" id="CHEBI:60240"/>
    </ligand>
</feature>
<comment type="subcellular location">
    <subcellularLocation>
        <location evidence="4 14">Cytoplasm</location>
    </subcellularLocation>
</comment>
<keyword evidence="12 14" id="KW-0378">Hydrolase</keyword>
<dbReference type="InterPro" id="IPR022898">
    <property type="entry name" value="RNase_HII"/>
</dbReference>
<dbReference type="PROSITE" id="PS51975">
    <property type="entry name" value="RNASE_H_2"/>
    <property type="match status" value="1"/>
</dbReference>
<dbReference type="NCBIfam" id="NF000595">
    <property type="entry name" value="PRK00015.1-3"/>
    <property type="match status" value="1"/>
</dbReference>
<reference evidence="18 19" key="1">
    <citation type="journal article" date="2015" name="Nature">
        <title>rRNA introns, odd ribosomes, and small enigmatic genomes across a large radiation of phyla.</title>
        <authorList>
            <person name="Brown C.T."/>
            <person name="Hug L.A."/>
            <person name="Thomas B.C."/>
            <person name="Sharon I."/>
            <person name="Castelle C.J."/>
            <person name="Singh A."/>
            <person name="Wilkins M.J."/>
            <person name="Williams K.H."/>
            <person name="Banfield J.F."/>
        </authorList>
    </citation>
    <scope>NUCLEOTIDE SEQUENCE [LARGE SCALE GENOMIC DNA]</scope>
</reference>
<evidence type="ECO:0000256" key="2">
    <source>
        <dbReference type="ARBA" id="ARBA00001946"/>
    </source>
</evidence>
<organism evidence="18 19">
    <name type="scientific">candidate division CPR1 bacterium GW2011_GWA2_42_17</name>
    <dbReference type="NCBI Taxonomy" id="1618341"/>
    <lineage>
        <taxon>Bacteria</taxon>
        <taxon>candidate division CPR1</taxon>
    </lineage>
</organism>
<evidence type="ECO:0000259" key="17">
    <source>
        <dbReference type="PROSITE" id="PS51975"/>
    </source>
</evidence>
<dbReference type="PATRIC" id="fig|1618341.3.peg.583"/>
<dbReference type="Gene3D" id="3.30.420.10">
    <property type="entry name" value="Ribonuclease H-like superfamily/Ribonuclease H"/>
    <property type="match status" value="1"/>
</dbReference>
<comment type="catalytic activity">
    <reaction evidence="1 14 15 16">
        <text>Endonucleolytic cleavage to 5'-phosphomonoester.</text>
        <dbReference type="EC" id="3.1.26.4"/>
    </reaction>
</comment>
<dbReference type="SUPFAM" id="SSF53098">
    <property type="entry name" value="Ribonuclease H-like"/>
    <property type="match status" value="1"/>
</dbReference>
<dbReference type="GO" id="GO:0003723">
    <property type="term" value="F:RNA binding"/>
    <property type="evidence" value="ECO:0007669"/>
    <property type="project" value="UniProtKB-UniRule"/>
</dbReference>
<evidence type="ECO:0000256" key="3">
    <source>
        <dbReference type="ARBA" id="ARBA00004065"/>
    </source>
</evidence>
<accession>A0A0G1BYT2</accession>
<keyword evidence="11 14" id="KW-0255">Endonuclease</keyword>
<evidence type="ECO:0000256" key="1">
    <source>
        <dbReference type="ARBA" id="ARBA00000077"/>
    </source>
</evidence>
<evidence type="ECO:0000313" key="18">
    <source>
        <dbReference type="EMBL" id="KKS42583.1"/>
    </source>
</evidence>
<dbReference type="PANTHER" id="PTHR10954:SF18">
    <property type="entry name" value="RIBONUCLEASE HII"/>
    <property type="match status" value="1"/>
</dbReference>
<dbReference type="CDD" id="cd07182">
    <property type="entry name" value="RNase_HII_bacteria_HII_like"/>
    <property type="match status" value="1"/>
</dbReference>
<evidence type="ECO:0000313" key="19">
    <source>
        <dbReference type="Proteomes" id="UP000034875"/>
    </source>
</evidence>
<dbReference type="HAMAP" id="MF_00052_B">
    <property type="entry name" value="RNase_HII_B"/>
    <property type="match status" value="1"/>
</dbReference>
<dbReference type="InterPro" id="IPR012337">
    <property type="entry name" value="RNaseH-like_sf"/>
</dbReference>
<evidence type="ECO:0000256" key="11">
    <source>
        <dbReference type="ARBA" id="ARBA00022759"/>
    </source>
</evidence>
<dbReference type="GO" id="GO:0032299">
    <property type="term" value="C:ribonuclease H2 complex"/>
    <property type="evidence" value="ECO:0007669"/>
    <property type="project" value="TreeGrafter"/>
</dbReference>
<dbReference type="Proteomes" id="UP000034875">
    <property type="component" value="Unassembled WGS sequence"/>
</dbReference>
<keyword evidence="10 14" id="KW-0479">Metal-binding</keyword>
<evidence type="ECO:0000256" key="6">
    <source>
        <dbReference type="ARBA" id="ARBA00012180"/>
    </source>
</evidence>
<dbReference type="GO" id="GO:0005737">
    <property type="term" value="C:cytoplasm"/>
    <property type="evidence" value="ECO:0007669"/>
    <property type="project" value="UniProtKB-SubCell"/>
</dbReference>
<feature type="binding site" evidence="14 15">
    <location>
        <position position="22"/>
    </location>
    <ligand>
        <name>a divalent metal cation</name>
        <dbReference type="ChEBI" id="CHEBI:60240"/>
    </ligand>
</feature>
<comment type="function">
    <text evidence="3 14 16">Endonuclease that specifically degrades the RNA of RNA-DNA hybrids.</text>
</comment>
<protein>
    <recommendedName>
        <fullName evidence="7 14">Ribonuclease HII</fullName>
        <shortName evidence="14">RNase HII</shortName>
        <ecNumber evidence="6 14">3.1.26.4</ecNumber>
    </recommendedName>
</protein>
<evidence type="ECO:0000256" key="9">
    <source>
        <dbReference type="ARBA" id="ARBA00022722"/>
    </source>
</evidence>
<keyword evidence="8 14" id="KW-0963">Cytoplasm</keyword>
<gene>
    <name evidence="14" type="primary">rnhB</name>
    <name evidence="18" type="ORF">UV05_C0040G0007</name>
</gene>
<evidence type="ECO:0000256" key="4">
    <source>
        <dbReference type="ARBA" id="ARBA00004496"/>
    </source>
</evidence>
<comment type="cofactor">
    <cofactor evidence="2">
        <name>Mg(2+)</name>
        <dbReference type="ChEBI" id="CHEBI:18420"/>
    </cofactor>
</comment>
<dbReference type="InterPro" id="IPR024567">
    <property type="entry name" value="RNase_HII/HIII_dom"/>
</dbReference>
<evidence type="ECO:0000256" key="10">
    <source>
        <dbReference type="ARBA" id="ARBA00022723"/>
    </source>
</evidence>
<proteinExistence type="inferred from homology"/>
<name>A0A0G1BYT2_9BACT</name>
<feature type="binding site" evidence="14 15">
    <location>
        <position position="23"/>
    </location>
    <ligand>
        <name>a divalent metal cation</name>
        <dbReference type="ChEBI" id="CHEBI:60240"/>
    </ligand>
</feature>
<evidence type="ECO:0000256" key="8">
    <source>
        <dbReference type="ARBA" id="ARBA00022490"/>
    </source>
</evidence>
<dbReference type="InterPro" id="IPR001352">
    <property type="entry name" value="RNase_HII/HIII"/>
</dbReference>
<feature type="domain" description="RNase H type-2" evidence="17">
    <location>
        <begin position="16"/>
        <end position="201"/>
    </location>
</feature>
<dbReference type="Pfam" id="PF01351">
    <property type="entry name" value="RNase_HII"/>
    <property type="match status" value="1"/>
</dbReference>
<comment type="cofactor">
    <cofactor evidence="14 15">
        <name>Mn(2+)</name>
        <dbReference type="ChEBI" id="CHEBI:29035"/>
    </cofactor>
    <cofactor evidence="14 15">
        <name>Mg(2+)</name>
        <dbReference type="ChEBI" id="CHEBI:18420"/>
    </cofactor>
    <text evidence="14 15">Manganese or magnesium. Binds 1 divalent metal ion per monomer in the absence of substrate. May bind a second metal ion after substrate binding.</text>
</comment>
<dbReference type="GO" id="GO:0004523">
    <property type="term" value="F:RNA-DNA hybrid ribonuclease activity"/>
    <property type="evidence" value="ECO:0007669"/>
    <property type="project" value="UniProtKB-UniRule"/>
</dbReference>
<comment type="caution">
    <text evidence="18">The sequence shown here is derived from an EMBL/GenBank/DDBJ whole genome shotgun (WGS) entry which is preliminary data.</text>
</comment>
<evidence type="ECO:0000256" key="13">
    <source>
        <dbReference type="ARBA" id="ARBA00023211"/>
    </source>
</evidence>
<evidence type="ECO:0000256" key="14">
    <source>
        <dbReference type="HAMAP-Rule" id="MF_00052"/>
    </source>
</evidence>
<evidence type="ECO:0000256" key="15">
    <source>
        <dbReference type="PROSITE-ProRule" id="PRU01319"/>
    </source>
</evidence>
<evidence type="ECO:0000256" key="5">
    <source>
        <dbReference type="ARBA" id="ARBA00007383"/>
    </source>
</evidence>
<evidence type="ECO:0000256" key="12">
    <source>
        <dbReference type="ARBA" id="ARBA00022801"/>
    </source>
</evidence>
<dbReference type="InterPro" id="IPR036397">
    <property type="entry name" value="RNaseH_sf"/>
</dbReference>
<dbReference type="AlphaFoldDB" id="A0A0G1BYT2"/>
<dbReference type="PANTHER" id="PTHR10954">
    <property type="entry name" value="RIBONUCLEASE H2 SUBUNIT A"/>
    <property type="match status" value="1"/>
</dbReference>
<comment type="similarity">
    <text evidence="5 14 16">Belongs to the RNase HII family.</text>
</comment>
<dbReference type="EC" id="3.1.26.4" evidence="6 14"/>
<keyword evidence="9 14" id="KW-0540">Nuclease</keyword>